<dbReference type="RefSeq" id="WP_139066856.1">
    <property type="nucleotide sequence ID" value="NZ_CP040812.1"/>
</dbReference>
<dbReference type="KEGG" id="afla:FHG64_13255"/>
<dbReference type="PROSITE" id="PS51257">
    <property type="entry name" value="PROKAR_LIPOPROTEIN"/>
    <property type="match status" value="1"/>
</dbReference>
<evidence type="ECO:0000313" key="2">
    <source>
        <dbReference type="EMBL" id="QCY70294.1"/>
    </source>
</evidence>
<reference evidence="2 3" key="1">
    <citation type="submission" date="2019-06" db="EMBL/GenBank/DDBJ databases">
        <title>Complete genome sequence of Antarcticibacterium flavum KCTC 52984T from an Antarctic marine sediment.</title>
        <authorList>
            <person name="Lee Y.M."/>
            <person name="Shin S.C."/>
        </authorList>
    </citation>
    <scope>NUCLEOTIDE SEQUENCE [LARGE SCALE GENOMIC DNA]</scope>
    <source>
        <strain evidence="2 3">KCTC 52984</strain>
    </source>
</reference>
<evidence type="ECO:0000256" key="1">
    <source>
        <dbReference type="SAM" id="SignalP"/>
    </source>
</evidence>
<keyword evidence="3" id="KW-1185">Reference proteome</keyword>
<gene>
    <name evidence="2" type="ORF">FHG64_13255</name>
</gene>
<dbReference type="EMBL" id="CP040812">
    <property type="protein sequence ID" value="QCY70294.1"/>
    <property type="molecule type" value="Genomic_DNA"/>
</dbReference>
<accession>A0A5B7X477</accession>
<dbReference type="AlphaFoldDB" id="A0A5B7X477"/>
<name>A0A5B7X477_9FLAO</name>
<feature type="chain" id="PRO_5022969583" evidence="1">
    <location>
        <begin position="24"/>
        <end position="117"/>
    </location>
</feature>
<sequence>MKKKMLILVLLMGAILFTGCHKNSDDELDFIPGDANYDLTLENDTEEEIEIYLQGFTSEDFERKGLLAPGEEMVIQLTVEYTYVVRAVNVGESQENYFFQESITRLSPADLTLMIRN</sequence>
<dbReference type="Proteomes" id="UP000309016">
    <property type="component" value="Chromosome"/>
</dbReference>
<keyword evidence="1" id="KW-0732">Signal</keyword>
<organism evidence="2 3">
    <name type="scientific">Antarcticibacterium flavum</name>
    <dbReference type="NCBI Taxonomy" id="2058175"/>
    <lineage>
        <taxon>Bacteria</taxon>
        <taxon>Pseudomonadati</taxon>
        <taxon>Bacteroidota</taxon>
        <taxon>Flavobacteriia</taxon>
        <taxon>Flavobacteriales</taxon>
        <taxon>Flavobacteriaceae</taxon>
        <taxon>Antarcticibacterium</taxon>
    </lineage>
</organism>
<feature type="signal peptide" evidence="1">
    <location>
        <begin position="1"/>
        <end position="23"/>
    </location>
</feature>
<protein>
    <submittedName>
        <fullName evidence="2">Uncharacterized protein</fullName>
    </submittedName>
</protein>
<proteinExistence type="predicted"/>
<evidence type="ECO:0000313" key="3">
    <source>
        <dbReference type="Proteomes" id="UP000309016"/>
    </source>
</evidence>